<sequence length="166" mass="17962">MVANDPSREMRVRCCRSPSHPEELLERSPTLPRTRQTTAGNDGNCRRKATVNSNLGFEAKNTIGENILTGRLKPSAGSQIQKLDNQTLVHNTKAGTSCNVQNAALQLIKTASHNLRHPVASSRAIPASSYSNHHQLQATVANKSLVAGQPVATSKRRCFLLALQGC</sequence>
<proteinExistence type="predicted"/>
<protein>
    <submittedName>
        <fullName evidence="2">Uncharacterized protein</fullName>
    </submittedName>
</protein>
<evidence type="ECO:0000313" key="2">
    <source>
        <dbReference type="EMBL" id="KZV46545.1"/>
    </source>
</evidence>
<dbReference type="AlphaFoldDB" id="A0A2Z7CJR2"/>
<evidence type="ECO:0000256" key="1">
    <source>
        <dbReference type="SAM" id="MobiDB-lite"/>
    </source>
</evidence>
<gene>
    <name evidence="2" type="ORF">F511_41096</name>
</gene>
<dbReference type="Proteomes" id="UP000250235">
    <property type="component" value="Unassembled WGS sequence"/>
</dbReference>
<feature type="region of interest" description="Disordered" evidence="1">
    <location>
        <begin position="1"/>
        <end position="47"/>
    </location>
</feature>
<reference evidence="2 3" key="1">
    <citation type="journal article" date="2015" name="Proc. Natl. Acad. Sci. U.S.A.">
        <title>The resurrection genome of Boea hygrometrica: A blueprint for survival of dehydration.</title>
        <authorList>
            <person name="Xiao L."/>
            <person name="Yang G."/>
            <person name="Zhang L."/>
            <person name="Yang X."/>
            <person name="Zhao S."/>
            <person name="Ji Z."/>
            <person name="Zhou Q."/>
            <person name="Hu M."/>
            <person name="Wang Y."/>
            <person name="Chen M."/>
            <person name="Xu Y."/>
            <person name="Jin H."/>
            <person name="Xiao X."/>
            <person name="Hu G."/>
            <person name="Bao F."/>
            <person name="Hu Y."/>
            <person name="Wan P."/>
            <person name="Li L."/>
            <person name="Deng X."/>
            <person name="Kuang T."/>
            <person name="Xiang C."/>
            <person name="Zhu J.K."/>
            <person name="Oliver M.J."/>
            <person name="He Y."/>
        </authorList>
    </citation>
    <scope>NUCLEOTIDE SEQUENCE [LARGE SCALE GENOMIC DNA]</scope>
    <source>
        <strain evidence="3">cv. XS01</strain>
    </source>
</reference>
<feature type="compositionally biased region" description="Basic and acidic residues" evidence="1">
    <location>
        <begin position="1"/>
        <end position="12"/>
    </location>
</feature>
<evidence type="ECO:0000313" key="3">
    <source>
        <dbReference type="Proteomes" id="UP000250235"/>
    </source>
</evidence>
<name>A0A2Z7CJR2_9LAMI</name>
<feature type="compositionally biased region" description="Polar residues" evidence="1">
    <location>
        <begin position="31"/>
        <end position="41"/>
    </location>
</feature>
<dbReference type="EMBL" id="KQ995586">
    <property type="protein sequence ID" value="KZV46545.1"/>
    <property type="molecule type" value="Genomic_DNA"/>
</dbReference>
<keyword evidence="3" id="KW-1185">Reference proteome</keyword>
<accession>A0A2Z7CJR2</accession>
<organism evidence="2 3">
    <name type="scientific">Dorcoceras hygrometricum</name>
    <dbReference type="NCBI Taxonomy" id="472368"/>
    <lineage>
        <taxon>Eukaryota</taxon>
        <taxon>Viridiplantae</taxon>
        <taxon>Streptophyta</taxon>
        <taxon>Embryophyta</taxon>
        <taxon>Tracheophyta</taxon>
        <taxon>Spermatophyta</taxon>
        <taxon>Magnoliopsida</taxon>
        <taxon>eudicotyledons</taxon>
        <taxon>Gunneridae</taxon>
        <taxon>Pentapetalae</taxon>
        <taxon>asterids</taxon>
        <taxon>lamiids</taxon>
        <taxon>Lamiales</taxon>
        <taxon>Gesneriaceae</taxon>
        <taxon>Didymocarpoideae</taxon>
        <taxon>Trichosporeae</taxon>
        <taxon>Loxocarpinae</taxon>
        <taxon>Dorcoceras</taxon>
    </lineage>
</organism>